<gene>
    <name evidence="1" type="ORF">J5Y03_01795</name>
</gene>
<dbReference type="AlphaFoldDB" id="A0A940NLW0"/>
<protein>
    <submittedName>
        <fullName evidence="1">DUF1801 domain-containing protein</fullName>
    </submittedName>
</protein>
<evidence type="ECO:0000313" key="1">
    <source>
        <dbReference type="EMBL" id="MBP0723915.1"/>
    </source>
</evidence>
<sequence>MSSTLHFQEIFDRLRMILHKYEEKLVVVTDTPSYYYLDSPKINPLNKKPNFFGAVKLNKNYVSFYLMPVYACPSLVESFSEDLKKHKKGKSCFNIKKFDNSLFDELEKLTENGFEFFKLKELV</sequence>
<organism evidence="1 2">
    <name type="scientific">Gottfriedia endophytica</name>
    <dbReference type="NCBI Taxonomy" id="2820819"/>
    <lineage>
        <taxon>Bacteria</taxon>
        <taxon>Bacillati</taxon>
        <taxon>Bacillota</taxon>
        <taxon>Bacilli</taxon>
        <taxon>Bacillales</taxon>
        <taxon>Bacillaceae</taxon>
        <taxon>Gottfriedia</taxon>
    </lineage>
</organism>
<dbReference type="Proteomes" id="UP000682134">
    <property type="component" value="Unassembled WGS sequence"/>
</dbReference>
<evidence type="ECO:0000313" key="2">
    <source>
        <dbReference type="Proteomes" id="UP000682134"/>
    </source>
</evidence>
<reference evidence="1" key="1">
    <citation type="submission" date="2021-04" db="EMBL/GenBank/DDBJ databases">
        <title>Genome seq and assembly of Bacillus sp.</title>
        <authorList>
            <person name="Chhetri G."/>
        </authorList>
    </citation>
    <scope>NUCLEOTIDE SEQUENCE</scope>
    <source>
        <strain evidence="1">RG28</strain>
    </source>
</reference>
<name>A0A940NLW0_9BACI</name>
<dbReference type="RefSeq" id="WP_209401822.1">
    <property type="nucleotide sequence ID" value="NZ_JAGIYQ010000001.1"/>
</dbReference>
<accession>A0A940NLW0</accession>
<comment type="caution">
    <text evidence="1">The sequence shown here is derived from an EMBL/GenBank/DDBJ whole genome shotgun (WGS) entry which is preliminary data.</text>
</comment>
<dbReference type="EMBL" id="JAGIYQ010000001">
    <property type="protein sequence ID" value="MBP0723915.1"/>
    <property type="molecule type" value="Genomic_DNA"/>
</dbReference>
<keyword evidence="2" id="KW-1185">Reference proteome</keyword>
<proteinExistence type="predicted"/>